<dbReference type="GO" id="GO:0005507">
    <property type="term" value="F:copper ion binding"/>
    <property type="evidence" value="ECO:0007669"/>
    <property type="project" value="InterPro"/>
</dbReference>
<gene>
    <name evidence="4" type="ORF">LCGC14_0615590</name>
</gene>
<dbReference type="InterPro" id="IPR002429">
    <property type="entry name" value="CcO_II-like_C"/>
</dbReference>
<proteinExistence type="predicted"/>
<name>A0A0F9TSP3_9ZZZZ</name>
<evidence type="ECO:0000259" key="3">
    <source>
        <dbReference type="PROSITE" id="PS50857"/>
    </source>
</evidence>
<dbReference type="PROSITE" id="PS00078">
    <property type="entry name" value="COX2"/>
    <property type="match status" value="1"/>
</dbReference>
<dbReference type="GO" id="GO:0016020">
    <property type="term" value="C:membrane"/>
    <property type="evidence" value="ECO:0007669"/>
    <property type="project" value="InterPro"/>
</dbReference>
<dbReference type="InterPro" id="IPR001505">
    <property type="entry name" value="Copper_CuA"/>
</dbReference>
<keyword evidence="1" id="KW-0479">Metal-binding</keyword>
<feature type="domain" description="Cytochrome oxidase subunit II copper A binding" evidence="3">
    <location>
        <begin position="29"/>
        <end position="129"/>
    </location>
</feature>
<dbReference type="Gene3D" id="2.60.40.420">
    <property type="entry name" value="Cupredoxins - blue copper proteins"/>
    <property type="match status" value="1"/>
</dbReference>
<dbReference type="EMBL" id="LAZR01001031">
    <property type="protein sequence ID" value="KKN52151.1"/>
    <property type="molecule type" value="Genomic_DNA"/>
</dbReference>
<comment type="caution">
    <text evidence="4">The sequence shown here is derived from an EMBL/GenBank/DDBJ whole genome shotgun (WGS) entry which is preliminary data.</text>
</comment>
<dbReference type="Pfam" id="PF13473">
    <property type="entry name" value="Cupredoxin_1"/>
    <property type="match status" value="1"/>
</dbReference>
<dbReference type="AlphaFoldDB" id="A0A0F9TSP3"/>
<organism evidence="4">
    <name type="scientific">marine sediment metagenome</name>
    <dbReference type="NCBI Taxonomy" id="412755"/>
    <lineage>
        <taxon>unclassified sequences</taxon>
        <taxon>metagenomes</taxon>
        <taxon>ecological metagenomes</taxon>
    </lineage>
</organism>
<dbReference type="InterPro" id="IPR008972">
    <property type="entry name" value="Cupredoxin"/>
</dbReference>
<dbReference type="GO" id="GO:0004129">
    <property type="term" value="F:cytochrome-c oxidase activity"/>
    <property type="evidence" value="ECO:0007669"/>
    <property type="project" value="InterPro"/>
</dbReference>
<protein>
    <recommendedName>
        <fullName evidence="3">Cytochrome oxidase subunit II copper A binding domain-containing protein</fullName>
    </recommendedName>
</protein>
<evidence type="ECO:0000313" key="4">
    <source>
        <dbReference type="EMBL" id="KKN52151.1"/>
    </source>
</evidence>
<dbReference type="InterPro" id="IPR028096">
    <property type="entry name" value="EfeO_Cupredoxin"/>
</dbReference>
<evidence type="ECO:0000256" key="2">
    <source>
        <dbReference type="ARBA" id="ARBA00023008"/>
    </source>
</evidence>
<reference evidence="4" key="1">
    <citation type="journal article" date="2015" name="Nature">
        <title>Complex archaea that bridge the gap between prokaryotes and eukaryotes.</title>
        <authorList>
            <person name="Spang A."/>
            <person name="Saw J.H."/>
            <person name="Jorgensen S.L."/>
            <person name="Zaremba-Niedzwiedzka K."/>
            <person name="Martijn J."/>
            <person name="Lind A.E."/>
            <person name="van Eijk R."/>
            <person name="Schleper C."/>
            <person name="Guy L."/>
            <person name="Ettema T.J."/>
        </authorList>
    </citation>
    <scope>NUCLEOTIDE SEQUENCE</scope>
</reference>
<keyword evidence="2" id="KW-0186">Copper</keyword>
<accession>A0A0F9TSP3</accession>
<dbReference type="PROSITE" id="PS50857">
    <property type="entry name" value="COX2_CUA"/>
    <property type="match status" value="1"/>
</dbReference>
<evidence type="ECO:0000256" key="1">
    <source>
        <dbReference type="ARBA" id="ARBA00022723"/>
    </source>
</evidence>
<sequence>MRKLLSVIILLLCTVAPIVGVLLYEKFRTKDLTAEILARAPEKGNFLPRLLTFPVGEPVTIRIRNVDTVTHGFAIPALKVDGGKILAGHSTIVEFTPTQVGKFDFYCTSWCSEYHMQMRGVIEIVEKSP</sequence>
<dbReference type="SUPFAM" id="SSF49503">
    <property type="entry name" value="Cupredoxins"/>
    <property type="match status" value="1"/>
</dbReference>